<dbReference type="InterPro" id="IPR016035">
    <property type="entry name" value="Acyl_Trfase/lysoPLipase"/>
</dbReference>
<dbReference type="SMART" id="SM00822">
    <property type="entry name" value="PKS_KR"/>
    <property type="match status" value="1"/>
</dbReference>
<dbReference type="SMART" id="SM00829">
    <property type="entry name" value="PKS_ER"/>
    <property type="match status" value="1"/>
</dbReference>
<sequence length="2435" mass="268515">MSATSVDMSAVESKPDSVLDSQLSSIMNNVAAARLPETSESKNNEATAERSFCRDTKPCEPIAVVGMAMRLPGGVPETRYNVDSFYQQAKPNAIRTKKGYFLQEDPTEFDTGFFGITNYEASRLDPQQRLLLEVVWECMENAGQVNWKGRDIGCWVGVFGEDWMDLCAKNIQYTDRLHALGAGDYALANRISYEYDLTGPSMTVQTGCSSSLVGLHEACRAISTGDCSSAIVAGTSLILSPTMTTTMSENMVLSPDGICKTFDAGADGYGRGEAINAVYLKPLKDAIAAGDRVRAVIRSSATNCDGRTVGITTPGAPTQKQLIRKAYQKAGISDITDTAFFECHGSGTVVGDTAELSVVADLFKEKGVYIGAAKPNFGHSEGASGITGIIKAVLALEKNVIPPNIHFKEPNPKVPFKEAMLQVPLEPIPWPQDRHPRVSVNCFGIGGSNAHAILDSAASYGLVEDGTLPQYENSQSFLFLVSAASPTSLSQRVNDLTEYAKQTAPGFQDLAYTLALKREHLQHRTFIVGEADGTITKSERTARRFDSTQLTFVFTGQGAQWPTMGKGLLESFPMFQQDIQRMDRVIQSLEQPPDWSIEDELVAGEDCRIHEAELSQTLCTAVQIGIVNLLARWGAKPDVVIGHSSGEIAAAYAAGAMSLESAIIVAYYRGQAVKMARAGAMAAIGLMAEDVKRYLVEGVGIACENSPQSTTISGDSEKVGEVIGKIQSDNPDTFCRRLRVDKAYHSGHMEEVGAFYEESIKSKIQTNSNMVPFWSTVTGSLLKGPDDLSAKYWRQNLESPVLFRQAMEAVLQHEQQSGQVFVEIGAHSALSGPIRQIMQTGNVSKATYVPTLIRKRKANLCLMEAMGCLWAHGVPTVDLQSLVGQGRVLTNVPPYPWDHRAKLLNESRLVHNWRFRAFPHHELLGSRMFGASDLEPMWSNLLRPDDVPWLFDHELTKKIVFPAAGFVAMIGEAIRQIDGSESYSLHHVLLKAPLLLAEGHTVEVVTSLRPVKVSDFLDSHWYEFTISAYDGEDWVKHCQGQACAGFEKNMESKKISPLSRKVCSETWYRLMATYGLRYGQRFKGLQDITSDPKEKMATATMIEDHTAHESHYTLHPNIIDQCLQIMSVAICSGMANVLDQLAVPSFFELICVSSGNGILAVEADASKTSTSITTGNSILVSGESPVLSIEGAAFFSLTDNGETSQHGFPLVTHTHWAPDLDLLPPKELLSFRPVGRDGDLYADLILCVISEAHYRIMDKVPATRHLSNYKDFIARWVEDIRTGVPPTPPHARRFLELDTQQRMCLIDELSAKARTQESDCLAMISIVKTVLLRMSDIIVGSESPLHVLVDGDGLADLYYQPSLWGCWHELLNLLMHSNPQAKILEIGAGTGGSTTVLLDHLRSPDGVPMYGSYVFSDISPGFLHSAKEKYKDRKNMEYRLLDISKDPVLQGFECGSFDVIVASNVIHATECLNTTLQNGVLPGWWIGEKDGRGARPYISPAQWNTELLKAGFTGAEAAEFDDEGMSRLMVNILSRNPCHPPQATDVTIVHRAEVGEWENSVAQNFVAAGYTVGWMAFDEVTCPATSGIVFLLDRPGPFLHDISAEQHERLKRYLGENREATMLWVTSTCQTVCHDPRYSLVLGLARTLRRELELNLNTLEVDSYSPLASDSIIPVYKQVQRRKDCHIIPDSEYILQDGKVNIARFHWKNLATELCHMSSDETPKKLSMTSCGVLDTMYWKSVNLPTVGNDKVIVDVKFAALNFKDIMVSMGVLGQVEDLGIEGSGVVVQTGSEVQHIHNGDRVFFVAPGSLQTQRVIPARMCLKIPECLSLEDAATMPAVFATTIYSLLHLARLKKNQVRPLPSIDVSQIYATVGNGSKAQHLIDTYGIPRDHIFNSRDASFLRDLMRCTGNRGADVVLNSLGGNLLHTSWKCVAPFGKMLELGKRDFLGHGMLSMDPFKSNRAFFGVDLNQFLQEYPDEFHDAVFERFLEMVEQRRISPIQPRTIFEASDIIGAFRYMQQGVHMGKILVKMPESPGDLPQVKDKEAIVFNPDVSYLLVGGLGGIGQAVARWMACHGARSLVIFSRSAGQSDDHQMFIRELNAIGCHVDTVSGDVTHLPDVQRVVEGCARPIAGVINLSLALSDHLYLEMSHDQWMVPNRVKVSGTWNLHSALQNVALDFFVVFSSMSGQVGNPGQGNYAAASTFLDAFVQYRHTNGMPASVLDIGCVEGIGILKQTPHVVQRMRAISVRFIEESELMDSLHLAIRRSHPELFNKKGPESVGLGIGLSPTKAFSQVQDLPFWRTLDARARAIANYDSFQQSDSNAEPDSLQELVDELEANPATLKEPEFEKRIRGEVGRLISTYISNHEDMTDEEIHNITIDSLMSIEIRNWTRRRLHVDVAIPEISKAGTVGRLGTLVVEKLKAKHIPQLDEST</sequence>
<dbReference type="Proteomes" id="UP000325395">
    <property type="component" value="Unassembled WGS sequence"/>
</dbReference>
<dbReference type="InterPro" id="IPR056501">
    <property type="entry name" value="NAD-bd_HRPKS_sdrA"/>
</dbReference>
<dbReference type="SMART" id="SM00826">
    <property type="entry name" value="PKS_DH"/>
    <property type="match status" value="1"/>
</dbReference>
<dbReference type="SUPFAM" id="SSF52151">
    <property type="entry name" value="FabD/lysophospholipase-like"/>
    <property type="match status" value="1"/>
</dbReference>
<dbReference type="CDD" id="cd05195">
    <property type="entry name" value="enoyl_red"/>
    <property type="match status" value="1"/>
</dbReference>
<dbReference type="InterPro" id="IPR057326">
    <property type="entry name" value="KR_dom"/>
</dbReference>
<dbReference type="Gene3D" id="3.40.50.720">
    <property type="entry name" value="NAD(P)-binding Rossmann-like Domain"/>
    <property type="match status" value="1"/>
</dbReference>
<dbReference type="Pfam" id="PF08659">
    <property type="entry name" value="KR"/>
    <property type="match status" value="1"/>
</dbReference>
<dbReference type="InterPro" id="IPR018201">
    <property type="entry name" value="Ketoacyl_synth_AS"/>
</dbReference>
<dbReference type="InterPro" id="IPR011032">
    <property type="entry name" value="GroES-like_sf"/>
</dbReference>
<dbReference type="SMART" id="SM00825">
    <property type="entry name" value="PKS_KS"/>
    <property type="match status" value="1"/>
</dbReference>
<dbReference type="InterPro" id="IPR036291">
    <property type="entry name" value="NAD(P)-bd_dom_sf"/>
</dbReference>
<dbReference type="Gene3D" id="3.40.50.150">
    <property type="entry name" value="Vaccinia Virus protein VP39"/>
    <property type="match status" value="1"/>
</dbReference>
<dbReference type="PROSITE" id="PS00606">
    <property type="entry name" value="KS3_1"/>
    <property type="match status" value="1"/>
</dbReference>
<name>A0ABQ6WVF9_9EURO</name>
<dbReference type="PROSITE" id="PS52019">
    <property type="entry name" value="PKS_MFAS_DH"/>
    <property type="match status" value="1"/>
</dbReference>
<dbReference type="InterPro" id="IPR049900">
    <property type="entry name" value="PKS_mFAS_DH"/>
</dbReference>
<dbReference type="InterPro" id="IPR020843">
    <property type="entry name" value="ER"/>
</dbReference>
<dbReference type="SMART" id="SM00827">
    <property type="entry name" value="PKS_AT"/>
    <property type="match status" value="1"/>
</dbReference>
<feature type="domain" description="Ketosynthase family 3 (KS3)" evidence="8">
    <location>
        <begin position="23"/>
        <end position="456"/>
    </location>
</feature>
<evidence type="ECO:0000256" key="3">
    <source>
        <dbReference type="ARBA" id="ARBA00022603"/>
    </source>
</evidence>
<evidence type="ECO:0000259" key="8">
    <source>
        <dbReference type="PROSITE" id="PS52004"/>
    </source>
</evidence>
<dbReference type="Pfam" id="PF08240">
    <property type="entry name" value="ADH_N"/>
    <property type="match status" value="1"/>
</dbReference>
<dbReference type="InterPro" id="IPR016036">
    <property type="entry name" value="Malonyl_transacylase_ACP-bd"/>
</dbReference>
<dbReference type="Gene3D" id="3.90.180.10">
    <property type="entry name" value="Medium-chain alcohol dehydrogenases, catalytic domain"/>
    <property type="match status" value="2"/>
</dbReference>
<keyword evidence="4" id="KW-0808">Transferase</keyword>
<evidence type="ECO:0008006" key="12">
    <source>
        <dbReference type="Google" id="ProtNLM"/>
    </source>
</evidence>
<gene>
    <name evidence="10" type="ORF">BDV36DRAFT_305321</name>
</gene>
<dbReference type="SUPFAM" id="SSF47336">
    <property type="entry name" value="ACP-like"/>
    <property type="match status" value="1"/>
</dbReference>
<keyword evidence="6" id="KW-0511">Multifunctional enzyme</keyword>
<evidence type="ECO:0000256" key="1">
    <source>
        <dbReference type="ARBA" id="ARBA00022450"/>
    </source>
</evidence>
<dbReference type="Pfam" id="PF00109">
    <property type="entry name" value="ketoacyl-synt"/>
    <property type="match status" value="1"/>
</dbReference>
<reference evidence="10 11" key="1">
    <citation type="submission" date="2019-04" db="EMBL/GenBank/DDBJ databases">
        <authorList>
            <consortium name="DOE Joint Genome Institute"/>
            <person name="Mondo S."/>
            <person name="Kjaerbolling I."/>
            <person name="Vesth T."/>
            <person name="Frisvad J.C."/>
            <person name="Nybo J.L."/>
            <person name="Theobald S."/>
            <person name="Kildgaard S."/>
            <person name="Isbrandt T."/>
            <person name="Kuo A."/>
            <person name="Sato A."/>
            <person name="Lyhne E.K."/>
            <person name="Kogle M.E."/>
            <person name="Wiebenga A."/>
            <person name="Kun R.S."/>
            <person name="Lubbers R.J."/>
            <person name="Makela M.R."/>
            <person name="Barry K."/>
            <person name="Chovatia M."/>
            <person name="Clum A."/>
            <person name="Daum C."/>
            <person name="Haridas S."/>
            <person name="He G."/>
            <person name="LaButti K."/>
            <person name="Lipzen A."/>
            <person name="Riley R."/>
            <person name="Salamov A."/>
            <person name="Simmons B.A."/>
            <person name="Magnuson J.K."/>
            <person name="Henrissat B."/>
            <person name="Mortensen U.H."/>
            <person name="Larsen T.O."/>
            <person name="Devries R.P."/>
            <person name="Grigoriev I.V."/>
            <person name="Machida M."/>
            <person name="Baker S.E."/>
            <person name="Andersen M.R."/>
            <person name="Cantor M.N."/>
            <person name="Hua S.X."/>
        </authorList>
    </citation>
    <scope>NUCLEOTIDE SEQUENCE [LARGE SCALE GENOMIC DNA]</scope>
    <source>
        <strain evidence="10 11">CBS 117616</strain>
    </source>
</reference>
<dbReference type="InterPro" id="IPR036736">
    <property type="entry name" value="ACP-like_sf"/>
</dbReference>
<dbReference type="Gene3D" id="3.10.129.110">
    <property type="entry name" value="Polyketide synthase dehydratase"/>
    <property type="match status" value="1"/>
</dbReference>
<dbReference type="InterPro" id="IPR014031">
    <property type="entry name" value="Ketoacyl_synth_C"/>
</dbReference>
<keyword evidence="3" id="KW-0489">Methyltransferase</keyword>
<dbReference type="InterPro" id="IPR050091">
    <property type="entry name" value="PKS_NRPS_Biosynth_Enz"/>
</dbReference>
<dbReference type="Pfam" id="PF00698">
    <property type="entry name" value="Acyl_transf_1"/>
    <property type="match status" value="1"/>
</dbReference>
<evidence type="ECO:0000256" key="4">
    <source>
        <dbReference type="ARBA" id="ARBA00022679"/>
    </source>
</evidence>
<dbReference type="Pfam" id="PF13602">
    <property type="entry name" value="ADH_zinc_N_2"/>
    <property type="match status" value="1"/>
</dbReference>
<dbReference type="InterPro" id="IPR013154">
    <property type="entry name" value="ADH-like_N"/>
</dbReference>
<evidence type="ECO:0000256" key="7">
    <source>
        <dbReference type="PROSITE-ProRule" id="PRU01363"/>
    </source>
</evidence>
<dbReference type="Gene3D" id="3.40.47.10">
    <property type="match status" value="1"/>
</dbReference>
<dbReference type="InterPro" id="IPR049552">
    <property type="entry name" value="PKS_DH_N"/>
</dbReference>
<evidence type="ECO:0000256" key="2">
    <source>
        <dbReference type="ARBA" id="ARBA00022553"/>
    </source>
</evidence>
<dbReference type="Gene3D" id="3.30.70.3290">
    <property type="match status" value="1"/>
</dbReference>
<organism evidence="10 11">
    <name type="scientific">Aspergillus pseudocaelatus</name>
    <dbReference type="NCBI Taxonomy" id="1825620"/>
    <lineage>
        <taxon>Eukaryota</taxon>
        <taxon>Fungi</taxon>
        <taxon>Dikarya</taxon>
        <taxon>Ascomycota</taxon>
        <taxon>Pezizomycotina</taxon>
        <taxon>Eurotiomycetes</taxon>
        <taxon>Eurotiomycetidae</taxon>
        <taxon>Eurotiales</taxon>
        <taxon>Aspergillaceae</taxon>
        <taxon>Aspergillus</taxon>
        <taxon>Aspergillus subgen. Circumdati</taxon>
    </lineage>
</organism>
<evidence type="ECO:0000256" key="6">
    <source>
        <dbReference type="ARBA" id="ARBA00023268"/>
    </source>
</evidence>
<feature type="domain" description="PKS/mFAS DH" evidence="9">
    <location>
        <begin position="921"/>
        <end position="1203"/>
    </location>
</feature>
<dbReference type="EMBL" id="ML735703">
    <property type="protein sequence ID" value="KAE8421089.1"/>
    <property type="molecule type" value="Genomic_DNA"/>
</dbReference>
<dbReference type="InterPro" id="IPR029063">
    <property type="entry name" value="SAM-dependent_MTases_sf"/>
</dbReference>
<feature type="active site" description="Proton donor; for dehydratase activity" evidence="7">
    <location>
        <position position="1120"/>
    </location>
</feature>
<dbReference type="PANTHER" id="PTHR43775">
    <property type="entry name" value="FATTY ACID SYNTHASE"/>
    <property type="match status" value="1"/>
</dbReference>
<dbReference type="SUPFAM" id="SSF51735">
    <property type="entry name" value="NAD(P)-binding Rossmann-fold domains"/>
    <property type="match status" value="2"/>
</dbReference>
<dbReference type="Pfam" id="PF16197">
    <property type="entry name" value="KAsynt_C_assoc"/>
    <property type="match status" value="1"/>
</dbReference>
<dbReference type="InterPro" id="IPR032821">
    <property type="entry name" value="PKS_assoc"/>
</dbReference>
<dbReference type="InterPro" id="IPR020807">
    <property type="entry name" value="PKS_DH"/>
</dbReference>
<dbReference type="SUPFAM" id="SSF53335">
    <property type="entry name" value="S-adenosyl-L-methionine-dependent methyltransferases"/>
    <property type="match status" value="1"/>
</dbReference>
<feature type="region of interest" description="N-terminal hotdog fold" evidence="7">
    <location>
        <begin position="921"/>
        <end position="1049"/>
    </location>
</feature>
<dbReference type="InterPro" id="IPR001227">
    <property type="entry name" value="Ac_transferase_dom_sf"/>
</dbReference>
<evidence type="ECO:0000256" key="5">
    <source>
        <dbReference type="ARBA" id="ARBA00023002"/>
    </source>
</evidence>
<dbReference type="InterPro" id="IPR013968">
    <property type="entry name" value="PKS_KR"/>
</dbReference>
<dbReference type="InterPro" id="IPR014043">
    <property type="entry name" value="Acyl_transferase_dom"/>
</dbReference>
<dbReference type="Pfam" id="PF21089">
    <property type="entry name" value="PKS_DH_N"/>
    <property type="match status" value="1"/>
</dbReference>
<dbReference type="PANTHER" id="PTHR43775:SF49">
    <property type="entry name" value="SYNTHASE, PUTATIVE (JCVI)-RELATED"/>
    <property type="match status" value="1"/>
</dbReference>
<dbReference type="Pfam" id="PF14765">
    <property type="entry name" value="PS-DH"/>
    <property type="match status" value="1"/>
</dbReference>
<proteinExistence type="predicted"/>
<dbReference type="Pfam" id="PF08242">
    <property type="entry name" value="Methyltransf_12"/>
    <property type="match status" value="1"/>
</dbReference>
<dbReference type="Gene3D" id="3.40.366.10">
    <property type="entry name" value="Malonyl-Coenzyme A Acyl Carrier Protein, domain 2"/>
    <property type="match status" value="1"/>
</dbReference>
<protein>
    <recommendedName>
        <fullName evidence="12">Polyketide synthase</fullName>
    </recommendedName>
</protein>
<dbReference type="InterPro" id="IPR049551">
    <property type="entry name" value="PKS_DH_C"/>
</dbReference>
<keyword evidence="2" id="KW-0597">Phosphoprotein</keyword>
<dbReference type="InterPro" id="IPR020841">
    <property type="entry name" value="PKS_Beta-ketoAc_synthase_dom"/>
</dbReference>
<feature type="active site" description="Proton acceptor; for dehydratase activity" evidence="7">
    <location>
        <position position="953"/>
    </location>
</feature>
<dbReference type="PROSITE" id="PS52004">
    <property type="entry name" value="KS3_2"/>
    <property type="match status" value="1"/>
</dbReference>
<dbReference type="SUPFAM" id="SSF50129">
    <property type="entry name" value="GroES-like"/>
    <property type="match status" value="1"/>
</dbReference>
<dbReference type="CDD" id="cd00833">
    <property type="entry name" value="PKS"/>
    <property type="match status" value="1"/>
</dbReference>
<dbReference type="InterPro" id="IPR014030">
    <property type="entry name" value="Ketoacyl_synth_N"/>
</dbReference>
<keyword evidence="11" id="KW-1185">Reference proteome</keyword>
<dbReference type="InterPro" id="IPR016039">
    <property type="entry name" value="Thiolase-like"/>
</dbReference>
<keyword evidence="5" id="KW-0560">Oxidoreductase</keyword>
<keyword evidence="1" id="KW-0596">Phosphopantetheine</keyword>
<feature type="region of interest" description="C-terminal hotdog fold" evidence="7">
    <location>
        <begin position="1059"/>
        <end position="1203"/>
    </location>
</feature>
<accession>A0ABQ6WVF9</accession>
<dbReference type="InterPro" id="IPR042104">
    <property type="entry name" value="PKS_dehydratase_sf"/>
</dbReference>
<dbReference type="Pfam" id="PF02801">
    <property type="entry name" value="Ketoacyl-synt_C"/>
    <property type="match status" value="1"/>
</dbReference>
<dbReference type="CDD" id="cd02440">
    <property type="entry name" value="AdoMet_MTases"/>
    <property type="match status" value="1"/>
</dbReference>
<dbReference type="Pfam" id="PF23114">
    <property type="entry name" value="NAD-bd_HRPKS_sdrA"/>
    <property type="match status" value="1"/>
</dbReference>
<dbReference type="SUPFAM" id="SSF55048">
    <property type="entry name" value="Probable ACP-binding domain of malonyl-CoA ACP transacylase"/>
    <property type="match status" value="1"/>
</dbReference>
<dbReference type="SUPFAM" id="SSF53901">
    <property type="entry name" value="Thiolase-like"/>
    <property type="match status" value="1"/>
</dbReference>
<evidence type="ECO:0000313" key="11">
    <source>
        <dbReference type="Proteomes" id="UP000325395"/>
    </source>
</evidence>
<evidence type="ECO:0000313" key="10">
    <source>
        <dbReference type="EMBL" id="KAE8421089.1"/>
    </source>
</evidence>
<dbReference type="InterPro" id="IPR013217">
    <property type="entry name" value="Methyltransf_12"/>
</dbReference>
<evidence type="ECO:0000259" key="9">
    <source>
        <dbReference type="PROSITE" id="PS52019"/>
    </source>
</evidence>